<organism evidence="2">
    <name type="scientific">Fagus sylvatica</name>
    <name type="common">Beechnut</name>
    <dbReference type="NCBI Taxonomy" id="28930"/>
    <lineage>
        <taxon>Eukaryota</taxon>
        <taxon>Viridiplantae</taxon>
        <taxon>Streptophyta</taxon>
        <taxon>Embryophyta</taxon>
        <taxon>Tracheophyta</taxon>
        <taxon>Spermatophyta</taxon>
        <taxon>Magnoliopsida</taxon>
        <taxon>eudicotyledons</taxon>
        <taxon>Gunneridae</taxon>
        <taxon>Pentapetalae</taxon>
        <taxon>rosids</taxon>
        <taxon>fabids</taxon>
        <taxon>Fagales</taxon>
        <taxon>Fagaceae</taxon>
        <taxon>Fagus</taxon>
    </lineage>
</organism>
<sequence>MIYRSTDQEQEKMKRAGPPRCPVVHDELPSGPRWITQRSTPNSVTKRSAAAASAAADDGGDDIRSEKTKKSPMAALNQVPAENDPRHHQLKQKQPSKAEKTGEVCHGHQGNHHSRATTTTAQHYGGPCSSTSWNLGSTVWR</sequence>
<reference evidence="2" key="1">
    <citation type="submission" date="2018-02" db="EMBL/GenBank/DDBJ databases">
        <authorList>
            <person name="Cohen D.B."/>
            <person name="Kent A.D."/>
        </authorList>
    </citation>
    <scope>NUCLEOTIDE SEQUENCE</scope>
</reference>
<gene>
    <name evidence="2" type="ORF">FSB_LOCUS54773</name>
</gene>
<dbReference type="AlphaFoldDB" id="A0A2N9IS96"/>
<feature type="compositionally biased region" description="Polar residues" evidence="1">
    <location>
        <begin position="116"/>
        <end position="141"/>
    </location>
</feature>
<evidence type="ECO:0000256" key="1">
    <source>
        <dbReference type="SAM" id="MobiDB-lite"/>
    </source>
</evidence>
<feature type="compositionally biased region" description="Basic and acidic residues" evidence="1">
    <location>
        <begin position="96"/>
        <end position="106"/>
    </location>
</feature>
<feature type="region of interest" description="Disordered" evidence="1">
    <location>
        <begin position="1"/>
        <end position="141"/>
    </location>
</feature>
<feature type="compositionally biased region" description="Polar residues" evidence="1">
    <location>
        <begin position="36"/>
        <end position="46"/>
    </location>
</feature>
<feature type="compositionally biased region" description="Low complexity" evidence="1">
    <location>
        <begin position="48"/>
        <end position="57"/>
    </location>
</feature>
<protein>
    <submittedName>
        <fullName evidence="2">Uncharacterized protein</fullName>
    </submittedName>
</protein>
<name>A0A2N9IS96_FAGSY</name>
<feature type="compositionally biased region" description="Basic and acidic residues" evidence="1">
    <location>
        <begin position="1"/>
        <end position="14"/>
    </location>
</feature>
<accession>A0A2N9IS96</accession>
<dbReference type="EMBL" id="OIVN01006171">
    <property type="protein sequence ID" value="SPD26891.1"/>
    <property type="molecule type" value="Genomic_DNA"/>
</dbReference>
<evidence type="ECO:0000313" key="2">
    <source>
        <dbReference type="EMBL" id="SPD26891.1"/>
    </source>
</evidence>
<proteinExistence type="predicted"/>